<sequence length="225" mass="26565">MDKRELKRYRNMSYFIDAAVQIMDEEGIEFVTIRKVADLAGYNSATIYNYFKSLDELILFASIRHLREYILNLKEHIKSANNSLEKYYKIWECFCRYSFSRPQIYNNIFFGNHSNSMSQIIKEYYSIFPEELVGQLDELMPMLLSTDLYARNLVLLSKIEPEGYLNKSDLNDINELTILLYNGMLVKVLNSENQLNVDDVSQKTLGYIEQILNSFMTKKKNRNLF</sequence>
<evidence type="ECO:0000256" key="1">
    <source>
        <dbReference type="ARBA" id="ARBA00023125"/>
    </source>
</evidence>
<evidence type="ECO:0000313" key="4">
    <source>
        <dbReference type="EMBL" id="AWI04689.1"/>
    </source>
</evidence>
<dbReference type="PROSITE" id="PS50977">
    <property type="entry name" value="HTH_TETR_2"/>
    <property type="match status" value="1"/>
</dbReference>
<dbReference type="SUPFAM" id="SSF46689">
    <property type="entry name" value="Homeodomain-like"/>
    <property type="match status" value="1"/>
</dbReference>
<dbReference type="GO" id="GO:0003677">
    <property type="term" value="F:DNA binding"/>
    <property type="evidence" value="ECO:0007669"/>
    <property type="project" value="UniProtKB-UniRule"/>
</dbReference>
<dbReference type="Gene3D" id="1.10.357.10">
    <property type="entry name" value="Tetracycline Repressor, domain 2"/>
    <property type="match status" value="1"/>
</dbReference>
<dbReference type="InterPro" id="IPR009057">
    <property type="entry name" value="Homeodomain-like_sf"/>
</dbReference>
<protein>
    <submittedName>
        <fullName evidence="4">TetR family transcriptional regulator</fullName>
    </submittedName>
</protein>
<evidence type="ECO:0000256" key="2">
    <source>
        <dbReference type="PROSITE-ProRule" id="PRU00335"/>
    </source>
</evidence>
<proteinExistence type="predicted"/>
<dbReference type="EMBL" id="CP020953">
    <property type="protein sequence ID" value="AWI04689.1"/>
    <property type="molecule type" value="Genomic_DNA"/>
</dbReference>
<reference evidence="5" key="1">
    <citation type="submission" date="2017-04" db="EMBL/GenBank/DDBJ databases">
        <authorList>
            <person name="Song Y."/>
            <person name="Cho B.-K."/>
        </authorList>
    </citation>
    <scope>NUCLEOTIDE SEQUENCE [LARGE SCALE GENOMIC DNA]</scope>
    <source>
        <strain evidence="5">SL1</strain>
    </source>
</reference>
<keyword evidence="5" id="KW-1185">Reference proteome</keyword>
<evidence type="ECO:0000259" key="3">
    <source>
        <dbReference type="PROSITE" id="PS50977"/>
    </source>
</evidence>
<feature type="DNA-binding region" description="H-T-H motif" evidence="2">
    <location>
        <begin position="32"/>
        <end position="51"/>
    </location>
</feature>
<dbReference type="Pfam" id="PF00440">
    <property type="entry name" value="TetR_N"/>
    <property type="match status" value="1"/>
</dbReference>
<dbReference type="AlphaFoldDB" id="A0A2U8DPY0"/>
<accession>A0A2U8DPY0</accession>
<dbReference type="InterPro" id="IPR001647">
    <property type="entry name" value="HTH_TetR"/>
</dbReference>
<dbReference type="RefSeq" id="WP_108849456.1">
    <property type="nucleotide sequence ID" value="NZ_CP020953.1"/>
</dbReference>
<name>A0A2U8DPY0_9CLOT</name>
<dbReference type="KEGG" id="cdrk:B9W14_09370"/>
<dbReference type="Proteomes" id="UP000244910">
    <property type="component" value="Chromosome"/>
</dbReference>
<feature type="domain" description="HTH tetR-type" evidence="3">
    <location>
        <begin position="9"/>
        <end position="69"/>
    </location>
</feature>
<organism evidence="4 5">
    <name type="scientific">Clostridium drakei</name>
    <dbReference type="NCBI Taxonomy" id="332101"/>
    <lineage>
        <taxon>Bacteria</taxon>
        <taxon>Bacillati</taxon>
        <taxon>Bacillota</taxon>
        <taxon>Clostridia</taxon>
        <taxon>Eubacteriales</taxon>
        <taxon>Clostridiaceae</taxon>
        <taxon>Clostridium</taxon>
    </lineage>
</organism>
<dbReference type="PRINTS" id="PR00455">
    <property type="entry name" value="HTHTETR"/>
</dbReference>
<keyword evidence="1 2" id="KW-0238">DNA-binding</keyword>
<gene>
    <name evidence="4" type="ORF">B9W14_09370</name>
</gene>
<dbReference type="OrthoDB" id="5366068at2"/>
<evidence type="ECO:0000313" key="5">
    <source>
        <dbReference type="Proteomes" id="UP000244910"/>
    </source>
</evidence>